<feature type="region of interest" description="Disordered" evidence="1">
    <location>
        <begin position="201"/>
        <end position="278"/>
    </location>
</feature>
<comment type="caution">
    <text evidence="2">The sequence shown here is derived from an EMBL/GenBank/DDBJ whole genome shotgun (WGS) entry which is preliminary data.</text>
</comment>
<keyword evidence="3" id="KW-1185">Reference proteome</keyword>
<feature type="region of interest" description="Disordered" evidence="1">
    <location>
        <begin position="62"/>
        <end position="83"/>
    </location>
</feature>
<dbReference type="Proteomes" id="UP001357485">
    <property type="component" value="Unassembled WGS sequence"/>
</dbReference>
<name>A0ABR0M6T1_9PEZI</name>
<evidence type="ECO:0000313" key="3">
    <source>
        <dbReference type="Proteomes" id="UP001357485"/>
    </source>
</evidence>
<feature type="compositionally biased region" description="Acidic residues" evidence="1">
    <location>
        <begin position="251"/>
        <end position="273"/>
    </location>
</feature>
<organism evidence="2 3">
    <name type="scientific">Cryomyces antarcticus</name>
    <dbReference type="NCBI Taxonomy" id="329879"/>
    <lineage>
        <taxon>Eukaryota</taxon>
        <taxon>Fungi</taxon>
        <taxon>Dikarya</taxon>
        <taxon>Ascomycota</taxon>
        <taxon>Pezizomycotina</taxon>
        <taxon>Dothideomycetes</taxon>
        <taxon>Dothideomycetes incertae sedis</taxon>
        <taxon>Cryomyces</taxon>
    </lineage>
</organism>
<feature type="region of interest" description="Disordered" evidence="1">
    <location>
        <begin position="306"/>
        <end position="326"/>
    </location>
</feature>
<dbReference type="EMBL" id="JAVRRA010000395">
    <property type="protein sequence ID" value="KAK5287815.1"/>
    <property type="molecule type" value="Genomic_DNA"/>
</dbReference>
<proteinExistence type="predicted"/>
<reference evidence="2 3" key="1">
    <citation type="submission" date="2023-08" db="EMBL/GenBank/DDBJ databases">
        <title>Black Yeasts Isolated from many extreme environments.</title>
        <authorList>
            <person name="Coleine C."/>
            <person name="Stajich J.E."/>
            <person name="Selbmann L."/>
        </authorList>
    </citation>
    <scope>NUCLEOTIDE SEQUENCE [LARGE SCALE GENOMIC DNA]</scope>
    <source>
        <strain evidence="2 3">CCFEE 536</strain>
    </source>
</reference>
<gene>
    <name evidence="2" type="primary">SSN2_1</name>
    <name evidence="2" type="ORF">LTR16_003604</name>
</gene>
<feature type="region of interest" description="Disordered" evidence="1">
    <location>
        <begin position="21"/>
        <end position="43"/>
    </location>
</feature>
<evidence type="ECO:0000313" key="2">
    <source>
        <dbReference type="EMBL" id="KAK5287815.1"/>
    </source>
</evidence>
<accession>A0ABR0M6T1</accession>
<sequence length="405" mass="43473">MDDEIFNGPAVTDADFSFFDDETMDSTGFDDRVHGEDSTTNEETATQALVHAVKNIASPTDAQWKGSHTAGVSPEQAATSPLVDTSTSVEVGAASTVGQPESKSPALTKIGEYATVLNLHQESGSSPPLSPLLIKQKLLPVAVSTINTRSPQCEKRNTAPDLSSEFRPVAFNPQLGLSDAKYESGGRFGVNTLNGVVEQPADTITEGKPDLTTTDKPNVVNISLPPKVRRPRPLPLNLSRTFKNYAKHEETDSDADTDSSMWSEEDSFDDDTSDGPIETFPEAILARKRKRDLHDEGMHSITDSLEEVMSSESDTEDDGAEGAVSQDGLSRLITCFEPDRADWSLIGIPPPSCPSTQVLVVNRSPQQEAPASASVSMATTPHNATDADLEGNAFDLIHSVSTLEM</sequence>
<evidence type="ECO:0000256" key="1">
    <source>
        <dbReference type="SAM" id="MobiDB-lite"/>
    </source>
</evidence>
<protein>
    <submittedName>
        <fullName evidence="2">Mediator of RNA polymerase II transcription subunit 13</fullName>
    </submittedName>
</protein>